<evidence type="ECO:0000313" key="4">
    <source>
        <dbReference type="EMBL" id="AIC47826.1"/>
    </source>
</evidence>
<dbReference type="KEGG" id="rla:Rhola_00010280"/>
<keyword evidence="5" id="KW-1185">Reference proteome</keyword>
<dbReference type="RefSeq" id="WP_038502861.1">
    <property type="nucleotide sequence ID" value="NZ_CP007490.1"/>
</dbReference>
<comment type="similarity">
    <text evidence="1">Belongs to the NAD(P)-dependent epimerase/dehydratase family. SDR39U1 subfamily.</text>
</comment>
<dbReference type="Pfam" id="PF01370">
    <property type="entry name" value="Epimerase"/>
    <property type="match status" value="1"/>
</dbReference>
<organism evidence="4 5">
    <name type="scientific">Rhodoluna lacicola</name>
    <dbReference type="NCBI Taxonomy" id="529884"/>
    <lineage>
        <taxon>Bacteria</taxon>
        <taxon>Bacillati</taxon>
        <taxon>Actinomycetota</taxon>
        <taxon>Actinomycetes</taxon>
        <taxon>Micrococcales</taxon>
        <taxon>Microbacteriaceae</taxon>
        <taxon>Luna cluster</taxon>
        <taxon>Luna-1 subcluster</taxon>
        <taxon>Rhodoluna</taxon>
    </lineage>
</organism>
<dbReference type="AlphaFoldDB" id="A0A060JD74"/>
<gene>
    <name evidence="4" type="ORF">Rhola_00010280</name>
</gene>
<feature type="domain" description="DUF1731" evidence="3">
    <location>
        <begin position="247"/>
        <end position="293"/>
    </location>
</feature>
<evidence type="ECO:0000256" key="1">
    <source>
        <dbReference type="ARBA" id="ARBA00009353"/>
    </source>
</evidence>
<dbReference type="SUPFAM" id="SSF51735">
    <property type="entry name" value="NAD(P)-binding Rossmann-fold domains"/>
    <property type="match status" value="1"/>
</dbReference>
<dbReference type="Gene3D" id="3.40.50.720">
    <property type="entry name" value="NAD(P)-binding Rossmann-like Domain"/>
    <property type="match status" value="1"/>
</dbReference>
<dbReference type="PANTHER" id="PTHR11092:SF0">
    <property type="entry name" value="EPIMERASE FAMILY PROTEIN SDR39U1"/>
    <property type="match status" value="1"/>
</dbReference>
<dbReference type="PANTHER" id="PTHR11092">
    <property type="entry name" value="SUGAR NUCLEOTIDE EPIMERASE RELATED"/>
    <property type="match status" value="1"/>
</dbReference>
<dbReference type="HOGENOM" id="CLU_047373_0_2_11"/>
<dbReference type="Pfam" id="PF08338">
    <property type="entry name" value="DUF1731"/>
    <property type="match status" value="1"/>
</dbReference>
<proteinExistence type="inferred from homology"/>
<dbReference type="STRING" id="529884.Rhola_00010280"/>
<dbReference type="InterPro" id="IPR013549">
    <property type="entry name" value="DUF1731"/>
</dbReference>
<evidence type="ECO:0000259" key="3">
    <source>
        <dbReference type="Pfam" id="PF08338"/>
    </source>
</evidence>
<protein>
    <submittedName>
        <fullName evidence="4">TIGR01777 family protein</fullName>
    </submittedName>
</protein>
<accession>A0A060JD74</accession>
<evidence type="ECO:0000313" key="5">
    <source>
        <dbReference type="Proteomes" id="UP000067708"/>
    </source>
</evidence>
<sequence length="297" mass="31277">MRVLISGASGLVGSEVARQLNASGHEAIKLVRRKAAAADEVEWNPALGQIPGDLMDSIDAVVNMAGATTGKIPWTKKYKQEIVNSRIDSTRTLVKAMAAAKTPPKVFVSGSASGFYGDCGNQLLSETAPKGTGFLSDLANQWEQEALQAPKGVRVVLARTTMVMSKQLGALGRLLPLIKLGVGGPLGSGKQWWAWISQVDEAAAIIHLINTPTASGPFNLTAPQPATCKDIVVALAKQLGRPAIVPVPAFALKLFIGEAATELLLCSQNMSADKLLATGFKFSHAKLDEAAAWVVSK</sequence>
<reference evidence="4 5" key="1">
    <citation type="journal article" date="2014" name="Int. J. Syst. Evol. Microbiol.">
        <title>Rhodoluna lacicola gen. nov., sp. nov., a planktonic freshwater bacterium with stream-lined genome.</title>
        <authorList>
            <person name="Hahn M."/>
            <person name="Schmidt J."/>
            <person name="Taipale S.J."/>
            <person name="Doolittle W.F."/>
            <person name="Koll U."/>
        </authorList>
    </citation>
    <scope>NUCLEOTIDE SEQUENCE [LARGE SCALE GENOMIC DNA]</scope>
    <source>
        <strain evidence="4 5">MWH-Ta8</strain>
    </source>
</reference>
<dbReference type="Proteomes" id="UP000067708">
    <property type="component" value="Chromosome"/>
</dbReference>
<feature type="domain" description="NAD-dependent epimerase/dehydratase" evidence="2">
    <location>
        <begin position="3"/>
        <end position="215"/>
    </location>
</feature>
<dbReference type="eggNOG" id="COG1090">
    <property type="taxonomic scope" value="Bacteria"/>
</dbReference>
<dbReference type="OrthoDB" id="9801773at2"/>
<dbReference type="InterPro" id="IPR001509">
    <property type="entry name" value="Epimerase_deHydtase"/>
</dbReference>
<dbReference type="EMBL" id="CP007490">
    <property type="protein sequence ID" value="AIC47826.1"/>
    <property type="molecule type" value="Genomic_DNA"/>
</dbReference>
<name>A0A060JD74_9MICO</name>
<dbReference type="InterPro" id="IPR036291">
    <property type="entry name" value="NAD(P)-bd_dom_sf"/>
</dbReference>
<dbReference type="PATRIC" id="fig|529884.3.peg.989"/>
<evidence type="ECO:0000259" key="2">
    <source>
        <dbReference type="Pfam" id="PF01370"/>
    </source>
</evidence>
<dbReference type="NCBIfam" id="TIGR01777">
    <property type="entry name" value="yfcH"/>
    <property type="match status" value="1"/>
</dbReference>
<dbReference type="InterPro" id="IPR010099">
    <property type="entry name" value="SDR39U1"/>
</dbReference>